<organism evidence="2 3">
    <name type="scientific">Lophiostoma macrostomum CBS 122681</name>
    <dbReference type="NCBI Taxonomy" id="1314788"/>
    <lineage>
        <taxon>Eukaryota</taxon>
        <taxon>Fungi</taxon>
        <taxon>Dikarya</taxon>
        <taxon>Ascomycota</taxon>
        <taxon>Pezizomycotina</taxon>
        <taxon>Dothideomycetes</taxon>
        <taxon>Pleosporomycetidae</taxon>
        <taxon>Pleosporales</taxon>
        <taxon>Lophiostomataceae</taxon>
        <taxon>Lophiostoma</taxon>
    </lineage>
</organism>
<feature type="region of interest" description="Disordered" evidence="1">
    <location>
        <begin position="280"/>
        <end position="358"/>
    </location>
</feature>
<keyword evidence="3" id="KW-1185">Reference proteome</keyword>
<dbReference type="Proteomes" id="UP000799324">
    <property type="component" value="Unassembled WGS sequence"/>
</dbReference>
<dbReference type="AlphaFoldDB" id="A0A6A6SIN1"/>
<evidence type="ECO:0000313" key="3">
    <source>
        <dbReference type="Proteomes" id="UP000799324"/>
    </source>
</evidence>
<accession>A0A6A6SIN1</accession>
<name>A0A6A6SIN1_9PLEO</name>
<protein>
    <submittedName>
        <fullName evidence="2">Uncharacterized protein</fullName>
    </submittedName>
</protein>
<gene>
    <name evidence="2" type="ORF">K491DRAFT_685534</name>
</gene>
<reference evidence="2" key="1">
    <citation type="journal article" date="2020" name="Stud. Mycol.">
        <title>101 Dothideomycetes genomes: a test case for predicting lifestyles and emergence of pathogens.</title>
        <authorList>
            <person name="Haridas S."/>
            <person name="Albert R."/>
            <person name="Binder M."/>
            <person name="Bloem J."/>
            <person name="Labutti K."/>
            <person name="Salamov A."/>
            <person name="Andreopoulos B."/>
            <person name="Baker S."/>
            <person name="Barry K."/>
            <person name="Bills G."/>
            <person name="Bluhm B."/>
            <person name="Cannon C."/>
            <person name="Castanera R."/>
            <person name="Culley D."/>
            <person name="Daum C."/>
            <person name="Ezra D."/>
            <person name="Gonzalez J."/>
            <person name="Henrissat B."/>
            <person name="Kuo A."/>
            <person name="Liang C."/>
            <person name="Lipzen A."/>
            <person name="Lutzoni F."/>
            <person name="Magnuson J."/>
            <person name="Mondo S."/>
            <person name="Nolan M."/>
            <person name="Ohm R."/>
            <person name="Pangilinan J."/>
            <person name="Park H.-J."/>
            <person name="Ramirez L."/>
            <person name="Alfaro M."/>
            <person name="Sun H."/>
            <person name="Tritt A."/>
            <person name="Yoshinaga Y."/>
            <person name="Zwiers L.-H."/>
            <person name="Turgeon B."/>
            <person name="Goodwin S."/>
            <person name="Spatafora J."/>
            <person name="Crous P."/>
            <person name="Grigoriev I."/>
        </authorList>
    </citation>
    <scope>NUCLEOTIDE SEQUENCE</scope>
    <source>
        <strain evidence="2">CBS 122681</strain>
    </source>
</reference>
<feature type="compositionally biased region" description="Basic and acidic residues" evidence="1">
    <location>
        <begin position="280"/>
        <end position="291"/>
    </location>
</feature>
<proteinExistence type="predicted"/>
<sequence length="375" mass="43834">MEIQSLEIFESNARRCQQKAMQMVRKERKLRDKIASLASRLSTIEQNMDRCLIDHSIAECRQLCEMIQIKLPREIRDMIYWYLSTYDSVEIQRDGSTEPSYRQQISFRKTRVKTRAVQKLGEDTLHELVENYYRTSSSMLYPKGYNGLTAFLDRGNTIQGITPTDYISTVHFRIPTYIILNSPGSRRELDSLRKGMQSLLKVPSRVKFHFVFVTSIISSRAAFQTRLGHLARILGSVFPALHALKNAGYKFTIRFDKKNVSCDKPEFSVQRLIKDYKEQRELERFQTNEEHGDGEEDDEEEMSDDEEEMSDDDQEEEMSSYDEEVSDNEEESQDDGNEMLDAEEEMSTDEEEMSDAAKLNLHLDLEAIRNDRRCR</sequence>
<feature type="compositionally biased region" description="Acidic residues" evidence="1">
    <location>
        <begin position="292"/>
        <end position="354"/>
    </location>
</feature>
<dbReference type="EMBL" id="MU004621">
    <property type="protein sequence ID" value="KAF2647430.1"/>
    <property type="molecule type" value="Genomic_DNA"/>
</dbReference>
<dbReference type="OrthoDB" id="3795413at2759"/>
<evidence type="ECO:0000313" key="2">
    <source>
        <dbReference type="EMBL" id="KAF2647430.1"/>
    </source>
</evidence>
<evidence type="ECO:0000256" key="1">
    <source>
        <dbReference type="SAM" id="MobiDB-lite"/>
    </source>
</evidence>